<evidence type="ECO:0000256" key="5">
    <source>
        <dbReference type="ARBA" id="ARBA00093760"/>
    </source>
</evidence>
<keyword evidence="2" id="KW-0680">Restriction system</keyword>
<keyword evidence="1" id="KW-0540">Nuclease</keyword>
<evidence type="ECO:0000256" key="2">
    <source>
        <dbReference type="ARBA" id="ARBA00022747"/>
    </source>
</evidence>
<dbReference type="Pfam" id="PF09520">
    <property type="entry name" value="RE_TdeIII"/>
    <property type="match status" value="2"/>
</dbReference>
<comment type="caution">
    <text evidence="7">The sequence shown here is derived from an EMBL/GenBank/DDBJ whole genome shotgun (WGS) entry which is preliminary data.</text>
</comment>
<proteinExistence type="predicted"/>
<evidence type="ECO:0000313" key="7">
    <source>
        <dbReference type="EMBL" id="HHO73848.1"/>
    </source>
</evidence>
<comment type="catalytic activity">
    <reaction evidence="5">
        <text>Endonucleolytic cleavage of DNA to give specific double-stranded fragments with terminal 5'-phosphates.</text>
        <dbReference type="EC" id="3.1.21.4"/>
    </reaction>
</comment>
<gene>
    <name evidence="7" type="ORF">ENN04_04335</name>
</gene>
<dbReference type="EMBL" id="DSAC01000052">
    <property type="protein sequence ID" value="HHO73848.1"/>
    <property type="molecule type" value="Genomic_DNA"/>
</dbReference>
<evidence type="ECO:0000256" key="3">
    <source>
        <dbReference type="ARBA" id="ARBA00022759"/>
    </source>
</evidence>
<evidence type="ECO:0000256" key="4">
    <source>
        <dbReference type="ARBA" id="ARBA00022801"/>
    </source>
</evidence>
<name>A0A7C5WY94_9AQUI</name>
<keyword evidence="3 7" id="KW-0255">Endonuclease</keyword>
<evidence type="ECO:0000256" key="6">
    <source>
        <dbReference type="ARBA" id="ARBA00093790"/>
    </source>
</evidence>
<organism evidence="7">
    <name type="scientific">Thermocrinis ruber</name>
    <dbReference type="NCBI Taxonomy" id="75906"/>
    <lineage>
        <taxon>Bacteria</taxon>
        <taxon>Pseudomonadati</taxon>
        <taxon>Aquificota</taxon>
        <taxon>Aquificia</taxon>
        <taxon>Aquificales</taxon>
        <taxon>Aquificaceae</taxon>
        <taxon>Thermocrinis</taxon>
    </lineage>
</organism>
<dbReference type="NCBIfam" id="NF045832">
    <property type="entry name" value="restrict_HpyAIV"/>
    <property type="match status" value="1"/>
</dbReference>
<protein>
    <recommendedName>
        <fullName evidence="6">type II site-specific deoxyribonuclease</fullName>
        <ecNumber evidence="6">3.1.21.4</ecNumber>
    </recommendedName>
</protein>
<reference evidence="7" key="1">
    <citation type="journal article" date="2020" name="mSystems">
        <title>Genome- and Community-Level Interaction Insights into Carbon Utilization and Element Cycling Functions of Hydrothermarchaeota in Hydrothermal Sediment.</title>
        <authorList>
            <person name="Zhou Z."/>
            <person name="Liu Y."/>
            <person name="Xu W."/>
            <person name="Pan J."/>
            <person name="Luo Z.H."/>
            <person name="Li M."/>
        </authorList>
    </citation>
    <scope>NUCLEOTIDE SEQUENCE [LARGE SCALE GENOMIC DNA]</scope>
    <source>
        <strain evidence="7">SpSt-114</strain>
    </source>
</reference>
<accession>A0A7C5WY94</accession>
<evidence type="ECO:0000256" key="1">
    <source>
        <dbReference type="ARBA" id="ARBA00022722"/>
    </source>
</evidence>
<dbReference type="InterPro" id="IPR054784">
    <property type="entry name" value="HpyAIV-type_restriction_enz"/>
</dbReference>
<sequence>MDYQEFVQVLNKHIFYGNKRDLLDKLASNPERFIGLFRPSKPSTKILQHLLQSYEIRMGDAFEEIIGLIIQGQGYILLDKNIQGEDDEPLRLDQYFTNGKKYYFIEQKIRDDHDSTKKRGQMQNFEKKLKALYRRHDSNLVGIMYFIDPDFSKNKNYYQEQIQTLRGKYEQVELHLFYGKQLFEYLGVANLWDEMLGWLKKWKEDLPEIPEINFDADPYESFSEIKDINASVWQKIIRNDKLWEEGIIKALFRTGDTLKLIQEEFSKMEGKVYKRLADDLRKKPVKYYGG</sequence>
<dbReference type="EC" id="3.1.21.4" evidence="6"/>
<dbReference type="AlphaFoldDB" id="A0A7C5WY94"/>
<dbReference type="GO" id="GO:0004519">
    <property type="term" value="F:endonuclease activity"/>
    <property type="evidence" value="ECO:0007669"/>
    <property type="project" value="UniProtKB-KW"/>
</dbReference>
<dbReference type="InterPro" id="IPR019045">
    <property type="entry name" value="Restrct_endonuc_II_HinfI"/>
</dbReference>
<keyword evidence="4" id="KW-0378">Hydrolase</keyword>